<gene>
    <name evidence="1" type="ORF">RGQ29_028769</name>
</gene>
<name>A0AAN7ET14_QUERU</name>
<organism evidence="1 2">
    <name type="scientific">Quercus rubra</name>
    <name type="common">Northern red oak</name>
    <name type="synonym">Quercus borealis</name>
    <dbReference type="NCBI Taxonomy" id="3512"/>
    <lineage>
        <taxon>Eukaryota</taxon>
        <taxon>Viridiplantae</taxon>
        <taxon>Streptophyta</taxon>
        <taxon>Embryophyta</taxon>
        <taxon>Tracheophyta</taxon>
        <taxon>Spermatophyta</taxon>
        <taxon>Magnoliopsida</taxon>
        <taxon>eudicotyledons</taxon>
        <taxon>Gunneridae</taxon>
        <taxon>Pentapetalae</taxon>
        <taxon>rosids</taxon>
        <taxon>fabids</taxon>
        <taxon>Fagales</taxon>
        <taxon>Fagaceae</taxon>
        <taxon>Quercus</taxon>
    </lineage>
</organism>
<proteinExistence type="predicted"/>
<dbReference type="Proteomes" id="UP001324115">
    <property type="component" value="Unassembled WGS sequence"/>
</dbReference>
<evidence type="ECO:0000313" key="2">
    <source>
        <dbReference type="Proteomes" id="UP001324115"/>
    </source>
</evidence>
<dbReference type="EMBL" id="JAXUIC010000008">
    <property type="protein sequence ID" value="KAK4578814.1"/>
    <property type="molecule type" value="Genomic_DNA"/>
</dbReference>
<protein>
    <submittedName>
        <fullName evidence="1">Uncharacterized protein</fullName>
    </submittedName>
</protein>
<comment type="caution">
    <text evidence="1">The sequence shown here is derived from an EMBL/GenBank/DDBJ whole genome shotgun (WGS) entry which is preliminary data.</text>
</comment>
<accession>A0AAN7ET14</accession>
<sequence length="120" mass="14226">MIHLLAARWINDKYKHSHEYPKKLQWKIEKMKLDARFEEYMEKRKKQRAVAYGGGGGGGGEDDVGVALTPKPKSEFCHGMPLVWREVLMGLSHFFCFRDWVDEEEYRFLQSSLELNLFWK</sequence>
<keyword evidence="2" id="KW-1185">Reference proteome</keyword>
<evidence type="ECO:0000313" key="1">
    <source>
        <dbReference type="EMBL" id="KAK4578814.1"/>
    </source>
</evidence>
<reference evidence="1 2" key="1">
    <citation type="journal article" date="2023" name="G3 (Bethesda)">
        <title>A haplotype-resolved chromosome-scale genome for Quercus rubra L. provides insights into the genetics of adaptive traits for red oak species.</title>
        <authorList>
            <person name="Kapoor B."/>
            <person name="Jenkins J."/>
            <person name="Schmutz J."/>
            <person name="Zhebentyayeva T."/>
            <person name="Kuelheim C."/>
            <person name="Coggeshall M."/>
            <person name="Heim C."/>
            <person name="Lasky J.R."/>
            <person name="Leites L."/>
            <person name="Islam-Faridi N."/>
            <person name="Romero-Severson J."/>
            <person name="DeLeo V.L."/>
            <person name="Lucas S.M."/>
            <person name="Lazic D."/>
            <person name="Gailing O."/>
            <person name="Carlson J."/>
            <person name="Staton M."/>
        </authorList>
    </citation>
    <scope>NUCLEOTIDE SEQUENCE [LARGE SCALE GENOMIC DNA]</scope>
    <source>
        <strain evidence="1">Pseudo-F2</strain>
    </source>
</reference>
<dbReference type="AlphaFoldDB" id="A0AAN7ET14"/>